<dbReference type="InterPro" id="IPR016183">
    <property type="entry name" value="Leukocidin/Hemolysin_toxin"/>
</dbReference>
<reference evidence="4" key="1">
    <citation type="submission" date="2008-07" db="EMBL/GenBank/DDBJ databases">
        <title>A quadruple enterotoxin-deficient mutant of Bacillus thuringiensis.</title>
        <authorList>
            <person name="Klimowicz A.K."/>
            <person name="Benson T.A."/>
            <person name="Handelsman J."/>
        </authorList>
    </citation>
    <scope>NUCLEOTIDE SEQUENCE</scope>
    <source>
        <strain evidence="4">VBTS 2477</strain>
    </source>
</reference>
<sequence length="368" mass="40742">MQLCITIHSVLFSCYDINVIRHISTKIKGSDCMKRSKTYLKYLALSAVFASSAITLSTPAAYAQTTSQVVTDIGQNAKTHTSYNTFNNDQADNMTMSLKVTFIDDPSADKQIAVINTTGSFLKANPTISDAPIDNYPIPGASATLRYPSQYDVAFNLQDNSARFFNVAPTNAVEETTVTSSVSYQLGGSVKASVTPNGPSGEAGATGQVTWSDSVSYKQTSYKTNLIDQTNKNVKWNVFFNGYNNQNWGIYTRDSYHSLYGNQLFMYSRTYLYESDAKGNLIPMDQLPALTNSGFSPGMIAVVISEKNTDQSNLQVAYTKHADDYQLRPGYTFGTANWVGNNVKDVDQKTFNKLFTLDWKNKKLVEKK</sequence>
<name>E1U331_BACTK</name>
<dbReference type="InterPro" id="IPR003963">
    <property type="entry name" value="Bi-component_toxin_staph"/>
</dbReference>
<dbReference type="NCBIfam" id="TIGR01002">
    <property type="entry name" value="hlyII"/>
    <property type="match status" value="1"/>
</dbReference>
<evidence type="ECO:0000259" key="3">
    <source>
        <dbReference type="Pfam" id="PF07968"/>
    </source>
</evidence>
<comment type="similarity">
    <text evidence="1">Belongs to the aerolysin family.</text>
</comment>
<keyword evidence="2" id="KW-0732">Signal</keyword>
<dbReference type="InterPro" id="IPR036435">
    <property type="entry name" value="Leukocidin/porin_MspA_sf"/>
</dbReference>
<protein>
    <submittedName>
        <fullName evidence="4">Enterotoxin cytotoxin K</fullName>
    </submittedName>
</protein>
<evidence type="ECO:0000256" key="1">
    <source>
        <dbReference type="ARBA" id="ARBA00009831"/>
    </source>
</evidence>
<feature type="domain" description="Leukocidin/Hemolysin toxin" evidence="3">
    <location>
        <begin position="97"/>
        <end position="361"/>
    </location>
</feature>
<dbReference type="PRINTS" id="PR01468">
    <property type="entry name" value="BICOMPNTOXIN"/>
</dbReference>
<accession>E1U331</accession>
<dbReference type="AlphaFoldDB" id="E1U331"/>
<dbReference type="Gene3D" id="2.70.240.10">
    <property type="entry name" value="Leukocidin/porin MspA"/>
    <property type="match status" value="1"/>
</dbReference>
<organism evidence="4">
    <name type="scientific">Bacillus thuringiensis subsp. kurstaki</name>
    <dbReference type="NCBI Taxonomy" id="29339"/>
    <lineage>
        <taxon>Bacteria</taxon>
        <taxon>Bacillati</taxon>
        <taxon>Bacillota</taxon>
        <taxon>Bacilli</taxon>
        <taxon>Bacillales</taxon>
        <taxon>Bacillaceae</taxon>
        <taxon>Bacillus</taxon>
        <taxon>Bacillus cereus group</taxon>
    </lineage>
</organism>
<dbReference type="Pfam" id="PF07968">
    <property type="entry name" value="Leukocidin"/>
    <property type="match status" value="1"/>
</dbReference>
<dbReference type="GO" id="GO:0005576">
    <property type="term" value="C:extracellular region"/>
    <property type="evidence" value="ECO:0007669"/>
    <property type="project" value="InterPro"/>
</dbReference>
<dbReference type="EMBL" id="EU925145">
    <property type="protein sequence ID" value="ACM18214.1"/>
    <property type="molecule type" value="Genomic_DNA"/>
</dbReference>
<dbReference type="SUPFAM" id="SSF56959">
    <property type="entry name" value="Leukocidin-like"/>
    <property type="match status" value="1"/>
</dbReference>
<evidence type="ECO:0000256" key="2">
    <source>
        <dbReference type="ARBA" id="ARBA00022729"/>
    </source>
</evidence>
<proteinExistence type="inferred from homology"/>
<dbReference type="GO" id="GO:0051715">
    <property type="term" value="P:cytolysis in another organism"/>
    <property type="evidence" value="ECO:0007669"/>
    <property type="project" value="InterPro"/>
</dbReference>
<evidence type="ECO:0000313" key="4">
    <source>
        <dbReference type="EMBL" id="ACM18214.1"/>
    </source>
</evidence>
<gene>
    <name evidence="4" type="primary">cytK-2</name>
</gene>